<evidence type="ECO:0000313" key="4">
    <source>
        <dbReference type="EMBL" id="PIR76955.1"/>
    </source>
</evidence>
<dbReference type="PANTHER" id="PTHR43736:SF1">
    <property type="entry name" value="DIHYDRONEOPTERIN TRIPHOSPHATE DIPHOSPHATASE"/>
    <property type="match status" value="1"/>
</dbReference>
<reference evidence="5" key="1">
    <citation type="submission" date="2017-09" db="EMBL/GenBank/DDBJ databases">
        <title>Depth-based differentiation of microbial function through sediment-hosted aquifers and enrichment of novel symbionts in the deep terrestrial subsurface.</title>
        <authorList>
            <person name="Probst A.J."/>
            <person name="Ladd B."/>
            <person name="Jarett J.K."/>
            <person name="Geller-Mcgrath D.E."/>
            <person name="Sieber C.M.K."/>
            <person name="Emerson J.B."/>
            <person name="Anantharaman K."/>
            <person name="Thomas B.C."/>
            <person name="Malmstrom R."/>
            <person name="Stieglmeier M."/>
            <person name="Klingl A."/>
            <person name="Woyke T."/>
            <person name="Ryan C.M."/>
            <person name="Banfield J.F."/>
        </authorList>
    </citation>
    <scope>NUCLEOTIDE SEQUENCE [LARGE SCALE GENOMIC DNA]</scope>
</reference>
<comment type="similarity">
    <text evidence="2">Belongs to the Nudix hydrolase family.</text>
</comment>
<dbReference type="EMBL" id="PFBW01000213">
    <property type="protein sequence ID" value="PIR76955.1"/>
    <property type="molecule type" value="Genomic_DNA"/>
</dbReference>
<evidence type="ECO:0000313" key="5">
    <source>
        <dbReference type="Proteomes" id="UP000228528"/>
    </source>
</evidence>
<keyword evidence="1 2" id="KW-0378">Hydrolase</keyword>
<accession>A0A2M6NZQ0</accession>
<evidence type="ECO:0000256" key="1">
    <source>
        <dbReference type="ARBA" id="ARBA00022801"/>
    </source>
</evidence>
<name>A0A2M6NZQ0_9BACT</name>
<dbReference type="Proteomes" id="UP000228528">
    <property type="component" value="Unassembled WGS sequence"/>
</dbReference>
<dbReference type="SUPFAM" id="SSF55811">
    <property type="entry name" value="Nudix"/>
    <property type="match status" value="1"/>
</dbReference>
<dbReference type="PANTHER" id="PTHR43736">
    <property type="entry name" value="ADP-RIBOSE PYROPHOSPHATASE"/>
    <property type="match status" value="1"/>
</dbReference>
<dbReference type="PROSITE" id="PS51462">
    <property type="entry name" value="NUDIX"/>
    <property type="match status" value="1"/>
</dbReference>
<dbReference type="GO" id="GO:0016787">
    <property type="term" value="F:hydrolase activity"/>
    <property type="evidence" value="ECO:0007669"/>
    <property type="project" value="UniProtKB-KW"/>
</dbReference>
<gene>
    <name evidence="4" type="ORF">COU30_05095</name>
</gene>
<dbReference type="Pfam" id="PF00293">
    <property type="entry name" value="NUDIX"/>
    <property type="match status" value="1"/>
</dbReference>
<comment type="caution">
    <text evidence="4">The sequence shown here is derived from an EMBL/GenBank/DDBJ whole genome shotgun (WGS) entry which is preliminary data.</text>
</comment>
<evidence type="ECO:0000259" key="3">
    <source>
        <dbReference type="PROSITE" id="PS51462"/>
    </source>
</evidence>
<dbReference type="AlphaFoldDB" id="A0A2M6NZQ0"/>
<dbReference type="PROSITE" id="PS00893">
    <property type="entry name" value="NUDIX_BOX"/>
    <property type="match status" value="1"/>
</dbReference>
<dbReference type="InterPro" id="IPR015797">
    <property type="entry name" value="NUDIX_hydrolase-like_dom_sf"/>
</dbReference>
<protein>
    <recommendedName>
        <fullName evidence="3">Nudix hydrolase domain-containing protein</fullName>
    </recommendedName>
</protein>
<dbReference type="InterPro" id="IPR000086">
    <property type="entry name" value="NUDIX_hydrolase_dom"/>
</dbReference>
<dbReference type="PRINTS" id="PR00502">
    <property type="entry name" value="NUDIXFAMILY"/>
</dbReference>
<dbReference type="Gene3D" id="3.90.79.10">
    <property type="entry name" value="Nucleoside Triphosphate Pyrophosphohydrolase"/>
    <property type="match status" value="1"/>
</dbReference>
<dbReference type="InterPro" id="IPR020084">
    <property type="entry name" value="NUDIX_hydrolase_CS"/>
</dbReference>
<feature type="domain" description="Nudix hydrolase" evidence="3">
    <location>
        <begin position="18"/>
        <end position="145"/>
    </location>
</feature>
<proteinExistence type="inferred from homology"/>
<evidence type="ECO:0000256" key="2">
    <source>
        <dbReference type="RuleBase" id="RU003476"/>
    </source>
</evidence>
<organism evidence="4 5">
    <name type="scientific">Candidatus Magasanikbacteria bacterium CG10_big_fil_rev_8_21_14_0_10_38_6</name>
    <dbReference type="NCBI Taxonomy" id="1974647"/>
    <lineage>
        <taxon>Bacteria</taxon>
        <taxon>Candidatus Magasanikiibacteriota</taxon>
    </lineage>
</organism>
<sequence>MKAFCMMRQRNNNTDMDSFRLAVKAFCVQDGKLLIVQRAKGSTHQPNMWELPGGRLDIGENPFDGLPREVKEETGFDVIVQAPLSVRHFTRQDGQTITLIVFVCEITGGTISVSEEHQHVQFVPLDQYTQFIDPWYYDECERYLALYS</sequence>
<dbReference type="InterPro" id="IPR020476">
    <property type="entry name" value="Nudix_hydrolase"/>
</dbReference>